<sequence length="391" mass="42401">MSQAQAGSAASKLQSKVSRAGASTARLRAVAPVLQDRIILSDCLAALDSLPAESVDLVFADPPYNLQLSNPLTRPDQSAVDAVDDDWDKFASFAEYDRFTKAWLAGVRRVMKPTATLFVIGSYHNIFRVGATLQDLGFWILNDIVWLKANPMPNFRGRRFTNAHETLIWASRDQDAKGYTFNYEAMKGANDDTQMRSDWFMPICSGAERLKDANGDKLHPTQKPEALLTRILLSASKPGDVVLDPFFGSGTTGAVARRYGRTCVGIERDPGYAKAAAARIAAVVPADADTLDVLATKRSEPRLPFASLLETGAVVPGQALYDVRRRVKATVRADGLIAVSAIAGSIHKVGALVQGLPSCNGWTYWHFEAGGALQPIDVLRERARAGLRKGA</sequence>
<comment type="catalytic activity">
    <reaction evidence="7">
        <text>a 2'-deoxyadenosine in DNA + S-adenosyl-L-methionine = an N(6)-methyl-2'-deoxyadenosine in DNA + S-adenosyl-L-homocysteine + H(+)</text>
        <dbReference type="Rhea" id="RHEA:15197"/>
        <dbReference type="Rhea" id="RHEA-COMP:12418"/>
        <dbReference type="Rhea" id="RHEA-COMP:12419"/>
        <dbReference type="ChEBI" id="CHEBI:15378"/>
        <dbReference type="ChEBI" id="CHEBI:57856"/>
        <dbReference type="ChEBI" id="CHEBI:59789"/>
        <dbReference type="ChEBI" id="CHEBI:90615"/>
        <dbReference type="ChEBI" id="CHEBI:90616"/>
        <dbReference type="EC" id="2.1.1.72"/>
    </reaction>
</comment>
<proteinExistence type="inferred from homology"/>
<dbReference type="Pfam" id="PF01555">
    <property type="entry name" value="N6_N4_Mtase"/>
    <property type="match status" value="1"/>
</dbReference>
<evidence type="ECO:0000259" key="9">
    <source>
        <dbReference type="Pfam" id="PF01555"/>
    </source>
</evidence>
<gene>
    <name evidence="11" type="ORF">D3272_14700</name>
</gene>
<keyword evidence="3 11" id="KW-0808">Transferase</keyword>
<dbReference type="SUPFAM" id="SSF53335">
    <property type="entry name" value="S-adenosyl-L-methionine-dependent methyltransferases"/>
    <property type="match status" value="1"/>
</dbReference>
<protein>
    <recommendedName>
        <fullName evidence="8">Methyltransferase</fullName>
        <ecNumber evidence="8">2.1.1.-</ecNumber>
    </recommendedName>
</protein>
<dbReference type="RefSeq" id="WP_129219968.1">
    <property type="nucleotide sequence ID" value="NZ_QYBC01000012.1"/>
</dbReference>
<dbReference type="AlphaFoldDB" id="A0A4Q2RD45"/>
<keyword evidence="2 11" id="KW-0489">Methyltransferase</keyword>
<dbReference type="Gene3D" id="3.40.50.150">
    <property type="entry name" value="Vaccinia Virus protein VP39"/>
    <property type="match status" value="1"/>
</dbReference>
<name>A0A4Q2RD45_9HYPH</name>
<keyword evidence="12" id="KW-1185">Reference proteome</keyword>
<evidence type="ECO:0000256" key="6">
    <source>
        <dbReference type="ARBA" id="ARBA00023125"/>
    </source>
</evidence>
<evidence type="ECO:0000313" key="12">
    <source>
        <dbReference type="Proteomes" id="UP000289411"/>
    </source>
</evidence>
<dbReference type="InterPro" id="IPR002941">
    <property type="entry name" value="DNA_methylase_N4/N6"/>
</dbReference>
<comment type="caution">
    <text evidence="11">The sequence shown here is derived from an EMBL/GenBank/DDBJ whole genome shotgun (WGS) entry which is preliminary data.</text>
</comment>
<dbReference type="Pfam" id="PF18755">
    <property type="entry name" value="RAMA"/>
    <property type="match status" value="1"/>
</dbReference>
<evidence type="ECO:0000256" key="2">
    <source>
        <dbReference type="ARBA" id="ARBA00022603"/>
    </source>
</evidence>
<keyword evidence="5" id="KW-0235">DNA replication</keyword>
<keyword evidence="6" id="KW-0238">DNA-binding</keyword>
<dbReference type="OrthoDB" id="9800801at2"/>
<dbReference type="InterPro" id="IPR001091">
    <property type="entry name" value="RM_Methyltransferase"/>
</dbReference>
<dbReference type="InterPro" id="IPR040843">
    <property type="entry name" value="RAMA"/>
</dbReference>
<evidence type="ECO:0000259" key="10">
    <source>
        <dbReference type="Pfam" id="PF18755"/>
    </source>
</evidence>
<dbReference type="FunFam" id="3.40.50.150:FF:000276">
    <property type="entry name" value="Methyltransferase"/>
    <property type="match status" value="1"/>
</dbReference>
<evidence type="ECO:0000256" key="4">
    <source>
        <dbReference type="ARBA" id="ARBA00022691"/>
    </source>
</evidence>
<evidence type="ECO:0000256" key="3">
    <source>
        <dbReference type="ARBA" id="ARBA00022679"/>
    </source>
</evidence>
<dbReference type="PRINTS" id="PR00508">
    <property type="entry name" value="S21N4MTFRASE"/>
</dbReference>
<feature type="domain" description="DNA methylase N-4/N-6" evidence="9">
    <location>
        <begin position="55"/>
        <end position="276"/>
    </location>
</feature>
<keyword evidence="4" id="KW-0949">S-adenosyl-L-methionine</keyword>
<evidence type="ECO:0000256" key="7">
    <source>
        <dbReference type="ARBA" id="ARBA00047942"/>
    </source>
</evidence>
<dbReference type="GO" id="GO:0006260">
    <property type="term" value="P:DNA replication"/>
    <property type="evidence" value="ECO:0007669"/>
    <property type="project" value="UniProtKB-KW"/>
</dbReference>
<comment type="similarity">
    <text evidence="1 8">Belongs to the N(4)/N(6)-methyltransferase family.</text>
</comment>
<dbReference type="PROSITE" id="PS00092">
    <property type="entry name" value="N6_MTASE"/>
    <property type="match status" value="1"/>
</dbReference>
<feature type="domain" description="RAMA" evidence="10">
    <location>
        <begin position="292"/>
        <end position="384"/>
    </location>
</feature>
<dbReference type="InterPro" id="IPR002052">
    <property type="entry name" value="DNA_methylase_N6_adenine_CS"/>
</dbReference>
<dbReference type="PANTHER" id="PTHR13370">
    <property type="entry name" value="RNA METHYLASE-RELATED"/>
    <property type="match status" value="1"/>
</dbReference>
<dbReference type="GO" id="GO:0032259">
    <property type="term" value="P:methylation"/>
    <property type="evidence" value="ECO:0007669"/>
    <property type="project" value="UniProtKB-KW"/>
</dbReference>
<dbReference type="EMBL" id="QYBC01000012">
    <property type="protein sequence ID" value="RYB03852.1"/>
    <property type="molecule type" value="Genomic_DNA"/>
</dbReference>
<dbReference type="InterPro" id="IPR029063">
    <property type="entry name" value="SAM-dependent_MTases_sf"/>
</dbReference>
<organism evidence="11 12">
    <name type="scientific">Lichenibacterium ramalinae</name>
    <dbReference type="NCBI Taxonomy" id="2316527"/>
    <lineage>
        <taxon>Bacteria</taxon>
        <taxon>Pseudomonadati</taxon>
        <taxon>Pseudomonadota</taxon>
        <taxon>Alphaproteobacteria</taxon>
        <taxon>Hyphomicrobiales</taxon>
        <taxon>Lichenihabitantaceae</taxon>
        <taxon>Lichenibacterium</taxon>
    </lineage>
</organism>
<dbReference type="EC" id="2.1.1.-" evidence="8"/>
<reference evidence="11 12" key="2">
    <citation type="submission" date="2019-02" db="EMBL/GenBank/DDBJ databases">
        <title>'Lichenibacterium ramalinii' gen. nov. sp. nov., 'Lichenibacterium minor' gen. nov. sp. nov.</title>
        <authorList>
            <person name="Pankratov T."/>
        </authorList>
    </citation>
    <scope>NUCLEOTIDE SEQUENCE [LARGE SCALE GENOMIC DNA]</scope>
    <source>
        <strain evidence="11 12">RmlP001</strain>
    </source>
</reference>
<dbReference type="GO" id="GO:0005737">
    <property type="term" value="C:cytoplasm"/>
    <property type="evidence" value="ECO:0007669"/>
    <property type="project" value="TreeGrafter"/>
</dbReference>
<dbReference type="PANTHER" id="PTHR13370:SF3">
    <property type="entry name" value="TRNA (GUANINE(10)-N2)-METHYLTRANSFERASE HOMOLOG"/>
    <property type="match status" value="1"/>
</dbReference>
<dbReference type="Proteomes" id="UP000289411">
    <property type="component" value="Unassembled WGS sequence"/>
</dbReference>
<reference evidence="11 12" key="1">
    <citation type="submission" date="2018-09" db="EMBL/GenBank/DDBJ databases">
        <authorList>
            <person name="Grouzdev D.S."/>
            <person name="Krutkina M.S."/>
        </authorList>
    </citation>
    <scope>NUCLEOTIDE SEQUENCE [LARGE SCALE GENOMIC DNA]</scope>
    <source>
        <strain evidence="11 12">RmlP001</strain>
    </source>
</reference>
<evidence type="ECO:0000256" key="8">
    <source>
        <dbReference type="RuleBase" id="RU362026"/>
    </source>
</evidence>
<accession>A0A4Q2RD45</accession>
<evidence type="ECO:0000313" key="11">
    <source>
        <dbReference type="EMBL" id="RYB03852.1"/>
    </source>
</evidence>
<dbReference type="GO" id="GO:0009007">
    <property type="term" value="F:site-specific DNA-methyltransferase (adenine-specific) activity"/>
    <property type="evidence" value="ECO:0007669"/>
    <property type="project" value="UniProtKB-EC"/>
</dbReference>
<dbReference type="GO" id="GO:0008170">
    <property type="term" value="F:N-methyltransferase activity"/>
    <property type="evidence" value="ECO:0007669"/>
    <property type="project" value="InterPro"/>
</dbReference>
<evidence type="ECO:0000256" key="1">
    <source>
        <dbReference type="ARBA" id="ARBA00006594"/>
    </source>
</evidence>
<dbReference type="GO" id="GO:0003677">
    <property type="term" value="F:DNA binding"/>
    <property type="evidence" value="ECO:0007669"/>
    <property type="project" value="UniProtKB-KW"/>
</dbReference>
<evidence type="ECO:0000256" key="5">
    <source>
        <dbReference type="ARBA" id="ARBA00022705"/>
    </source>
</evidence>